<evidence type="ECO:0000256" key="4">
    <source>
        <dbReference type="ARBA" id="ARBA00022729"/>
    </source>
</evidence>
<keyword evidence="3 8" id="KW-0812">Transmembrane</keyword>
<evidence type="ECO:0000259" key="12">
    <source>
        <dbReference type="PROSITE" id="PS50866"/>
    </source>
</evidence>
<evidence type="ECO:0000256" key="10">
    <source>
        <dbReference type="SAM" id="Phobius"/>
    </source>
</evidence>
<dbReference type="InterPro" id="IPR009038">
    <property type="entry name" value="GOLD_dom"/>
</dbReference>
<dbReference type="InterPro" id="IPR015720">
    <property type="entry name" value="Emp24-like"/>
</dbReference>
<feature type="transmembrane region" description="Helical" evidence="10">
    <location>
        <begin position="189"/>
        <end position="208"/>
    </location>
</feature>
<evidence type="ECO:0000313" key="14">
    <source>
        <dbReference type="Proteomes" id="UP000002036"/>
    </source>
</evidence>
<dbReference type="AlphaFoldDB" id="C5DJH0"/>
<evidence type="ECO:0000256" key="9">
    <source>
        <dbReference type="SAM" id="Coils"/>
    </source>
</evidence>
<evidence type="ECO:0000256" key="8">
    <source>
        <dbReference type="RuleBase" id="RU003827"/>
    </source>
</evidence>
<organism evidence="13 14">
    <name type="scientific">Lachancea thermotolerans (strain ATCC 56472 / CBS 6340 / NRRL Y-8284)</name>
    <name type="common">Yeast</name>
    <name type="synonym">Kluyveromyces thermotolerans</name>
    <dbReference type="NCBI Taxonomy" id="559295"/>
    <lineage>
        <taxon>Eukaryota</taxon>
        <taxon>Fungi</taxon>
        <taxon>Dikarya</taxon>
        <taxon>Ascomycota</taxon>
        <taxon>Saccharomycotina</taxon>
        <taxon>Saccharomycetes</taxon>
        <taxon>Saccharomycetales</taxon>
        <taxon>Saccharomycetaceae</taxon>
        <taxon>Lachancea</taxon>
    </lineage>
</organism>
<dbReference type="PANTHER" id="PTHR22811">
    <property type="entry name" value="TRANSMEMBRANE EMP24 DOMAIN-CONTAINING PROTEIN"/>
    <property type="match status" value="1"/>
</dbReference>
<feature type="coiled-coil region" evidence="9">
    <location>
        <begin position="147"/>
        <end position="174"/>
    </location>
</feature>
<sequence>MKRLASIGTSILLMLALSQSVAGLYFYMKPGETKCFYEGLTRGSQLEGQFTVLIERDGFYEQETETELRISIDETFDNDHCVFDQRSTNRNFTITALETGEHRVCIEPQAASAETNVESGANIVFEVHVNFEHKRLRVWDSELLECLGSASERVRNLNARLANLRADQSIVKKEQTLHDKQCNSVNTQLLFWSSLQLMVLVGMCAMQLRTLRSLFRKKTK</sequence>
<evidence type="ECO:0000256" key="3">
    <source>
        <dbReference type="ARBA" id="ARBA00022692"/>
    </source>
</evidence>
<dbReference type="GO" id="GO:0005737">
    <property type="term" value="C:cytoplasm"/>
    <property type="evidence" value="ECO:0007669"/>
    <property type="project" value="GOC"/>
</dbReference>
<dbReference type="KEGG" id="lth:KLTH0F16368g"/>
<dbReference type="RefSeq" id="XP_002554896.1">
    <property type="nucleotide sequence ID" value="XM_002554850.1"/>
</dbReference>
<comment type="similarity">
    <text evidence="2 8">Belongs to the EMP24/GP25L family.</text>
</comment>
<keyword evidence="14" id="KW-1185">Reference proteome</keyword>
<name>C5DJH0_LACTC</name>
<keyword evidence="5" id="KW-0813">Transport</keyword>
<dbReference type="OMA" id="GEHRICM"/>
<feature type="chain" id="PRO_5005668345" evidence="11">
    <location>
        <begin position="24"/>
        <end position="220"/>
    </location>
</feature>
<dbReference type="InParanoid" id="C5DJH0"/>
<dbReference type="Proteomes" id="UP000002036">
    <property type="component" value="Chromosome F"/>
</dbReference>
<evidence type="ECO:0000313" key="13">
    <source>
        <dbReference type="EMBL" id="CAR24459.1"/>
    </source>
</evidence>
<dbReference type="eggNOG" id="KOG1690">
    <property type="taxonomic scope" value="Eukaryota"/>
</dbReference>
<dbReference type="STRING" id="559295.C5DJH0"/>
<keyword evidence="9" id="KW-0175">Coiled coil</keyword>
<reference evidence="13 14" key="1">
    <citation type="journal article" date="2009" name="Genome Res.">
        <title>Comparative genomics of protoploid Saccharomycetaceae.</title>
        <authorList>
            <consortium name="The Genolevures Consortium"/>
            <person name="Souciet J.-L."/>
            <person name="Dujon B."/>
            <person name="Gaillardin C."/>
            <person name="Johnston M."/>
            <person name="Baret P.V."/>
            <person name="Cliften P."/>
            <person name="Sherman D.J."/>
            <person name="Weissenbach J."/>
            <person name="Westhof E."/>
            <person name="Wincker P."/>
            <person name="Jubin C."/>
            <person name="Poulain J."/>
            <person name="Barbe V."/>
            <person name="Segurens B."/>
            <person name="Artiguenave F."/>
            <person name="Anthouard V."/>
            <person name="Vacherie B."/>
            <person name="Val M.-E."/>
            <person name="Fulton R.S."/>
            <person name="Minx P."/>
            <person name="Wilson R."/>
            <person name="Durrens P."/>
            <person name="Jean G."/>
            <person name="Marck C."/>
            <person name="Martin T."/>
            <person name="Nikolski M."/>
            <person name="Rolland T."/>
            <person name="Seret M.-L."/>
            <person name="Casaregola S."/>
            <person name="Despons L."/>
            <person name="Fairhead C."/>
            <person name="Fischer G."/>
            <person name="Lafontaine I."/>
            <person name="Leh V."/>
            <person name="Lemaire M."/>
            <person name="de Montigny J."/>
            <person name="Neuveglise C."/>
            <person name="Thierry A."/>
            <person name="Blanc-Lenfle I."/>
            <person name="Bleykasten C."/>
            <person name="Diffels J."/>
            <person name="Fritsch E."/>
            <person name="Frangeul L."/>
            <person name="Goeffon A."/>
            <person name="Jauniaux N."/>
            <person name="Kachouri-Lafond R."/>
            <person name="Payen C."/>
            <person name="Potier S."/>
            <person name="Pribylova L."/>
            <person name="Ozanne C."/>
            <person name="Richard G.-F."/>
            <person name="Sacerdot C."/>
            <person name="Straub M.-L."/>
            <person name="Talla E."/>
        </authorList>
    </citation>
    <scope>NUCLEOTIDE SEQUENCE [LARGE SCALE GENOMIC DNA]</scope>
    <source>
        <strain evidence="14">ATCC 56472 / CBS 6340 / NRRL Y-8284</strain>
    </source>
</reference>
<feature type="signal peptide" evidence="11">
    <location>
        <begin position="1"/>
        <end position="23"/>
    </location>
</feature>
<dbReference type="GeneID" id="8293129"/>
<evidence type="ECO:0000256" key="6">
    <source>
        <dbReference type="ARBA" id="ARBA00022989"/>
    </source>
</evidence>
<accession>C5DJH0</accession>
<keyword evidence="4 11" id="KW-0732">Signal</keyword>
<evidence type="ECO:0000256" key="7">
    <source>
        <dbReference type="ARBA" id="ARBA00023136"/>
    </source>
</evidence>
<dbReference type="OrthoDB" id="3427at2759"/>
<feature type="domain" description="GOLD" evidence="12">
    <location>
        <begin position="33"/>
        <end position="129"/>
    </location>
</feature>
<dbReference type="SMART" id="SM01190">
    <property type="entry name" value="EMP24_GP25L"/>
    <property type="match status" value="1"/>
</dbReference>
<evidence type="ECO:0000256" key="1">
    <source>
        <dbReference type="ARBA" id="ARBA00004479"/>
    </source>
</evidence>
<evidence type="ECO:0000256" key="11">
    <source>
        <dbReference type="SAM" id="SignalP"/>
    </source>
</evidence>
<keyword evidence="7 10" id="KW-0472">Membrane</keyword>
<dbReference type="PROSITE" id="PS50866">
    <property type="entry name" value="GOLD"/>
    <property type="match status" value="1"/>
</dbReference>
<gene>
    <name evidence="13" type="ordered locus">KLTH0F16368g</name>
</gene>
<proteinExistence type="inferred from homology"/>
<keyword evidence="5" id="KW-0931">ER-Golgi transport</keyword>
<keyword evidence="6 10" id="KW-1133">Transmembrane helix</keyword>
<dbReference type="HOGENOM" id="CLU_066963_2_1_1"/>
<evidence type="ECO:0000256" key="5">
    <source>
        <dbReference type="ARBA" id="ARBA00022892"/>
    </source>
</evidence>
<dbReference type="EMBL" id="CU928170">
    <property type="protein sequence ID" value="CAR24459.1"/>
    <property type="molecule type" value="Genomic_DNA"/>
</dbReference>
<evidence type="ECO:0000256" key="2">
    <source>
        <dbReference type="ARBA" id="ARBA00007104"/>
    </source>
</evidence>
<comment type="subcellular location">
    <subcellularLocation>
        <location evidence="1 8">Membrane</location>
        <topology evidence="1 8">Single-pass type I membrane protein</topology>
    </subcellularLocation>
</comment>
<dbReference type="GO" id="GO:0006888">
    <property type="term" value="P:endoplasmic reticulum to Golgi vesicle-mediated transport"/>
    <property type="evidence" value="ECO:0007669"/>
    <property type="project" value="UniProtKB-ARBA"/>
</dbReference>
<dbReference type="GO" id="GO:0016020">
    <property type="term" value="C:membrane"/>
    <property type="evidence" value="ECO:0007669"/>
    <property type="project" value="UniProtKB-SubCell"/>
</dbReference>
<protein>
    <submittedName>
        <fullName evidence="13">KLTH0F16368p</fullName>
    </submittedName>
</protein>
<dbReference type="Pfam" id="PF01105">
    <property type="entry name" value="EMP24_GP25L"/>
    <property type="match status" value="1"/>
</dbReference>